<evidence type="ECO:0000313" key="3">
    <source>
        <dbReference type="EMBL" id="QBC45913.1"/>
    </source>
</evidence>
<sequence length="315" mass="34813">MLNKPVKKPTKIDQLLQSSRQISDESAGGRAEIAKGIVSALLGPSPETPSMKIPLSKICRNPFQPRVEFNPQELKILADSILEAGGLIHPIMTRRLPNGDYELLAGERRLQAHEKILLWPEIDAIVRDLDNATSAKVTIIENLNRVDLSDFEKSRALPILRDHNAATTNVELAKILGCDEKLIRSLWKFQSLPPVILDQLMITPRILTVTFVDEVLAWCEKGFEAIVAEALKLAAMGKLKNKGILTFIERKAVARNGLKISKGHELKNAQAQHLATMLVGRSKITLEIPRGVDISLIERAVSAAITEIQTAETPE</sequence>
<dbReference type="SUPFAM" id="SSF109709">
    <property type="entry name" value="KorB DNA-binding domain-like"/>
    <property type="match status" value="1"/>
</dbReference>
<feature type="domain" description="ParB-like N-terminal" evidence="2">
    <location>
        <begin position="51"/>
        <end position="143"/>
    </location>
</feature>
<dbReference type="InterPro" id="IPR050336">
    <property type="entry name" value="Chromosome_partition/occlusion"/>
</dbReference>
<geneLocation type="plasmid" evidence="3 4">
    <name>pl1</name>
</geneLocation>
<dbReference type="EMBL" id="CP025783">
    <property type="protein sequence ID" value="QBC45913.1"/>
    <property type="molecule type" value="Genomic_DNA"/>
</dbReference>
<dbReference type="InterPro" id="IPR003115">
    <property type="entry name" value="ParB_N"/>
</dbReference>
<protein>
    <recommendedName>
        <fullName evidence="2">ParB-like N-terminal domain-containing protein</fullName>
    </recommendedName>
</protein>
<dbReference type="SMART" id="SM00470">
    <property type="entry name" value="ParB"/>
    <property type="match status" value="1"/>
</dbReference>
<keyword evidence="4" id="KW-1185">Reference proteome</keyword>
<dbReference type="GO" id="GO:0003677">
    <property type="term" value="F:DNA binding"/>
    <property type="evidence" value="ECO:0007669"/>
    <property type="project" value="InterPro"/>
</dbReference>
<keyword evidence="3" id="KW-0614">Plasmid</keyword>
<dbReference type="Proteomes" id="UP000515917">
    <property type="component" value="Plasmid pl1"/>
</dbReference>
<dbReference type="GO" id="GO:0005694">
    <property type="term" value="C:chromosome"/>
    <property type="evidence" value="ECO:0007669"/>
    <property type="project" value="TreeGrafter"/>
</dbReference>
<dbReference type="AlphaFoldDB" id="A0A7G3GFQ2"/>
<comment type="similarity">
    <text evidence="1">Belongs to the ParB family.</text>
</comment>
<dbReference type="SUPFAM" id="SSF110849">
    <property type="entry name" value="ParB/Sulfiredoxin"/>
    <property type="match status" value="1"/>
</dbReference>
<reference evidence="3 4" key="1">
    <citation type="submission" date="2018-01" db="EMBL/GenBank/DDBJ databases">
        <title>Genome sequence of Iodobacter sp. strain PCH194 isolated from Indian Trans-Himalaya.</title>
        <authorList>
            <person name="Kumar V."/>
            <person name="Thakur V."/>
            <person name="Kumar S."/>
            <person name="Singh D."/>
        </authorList>
    </citation>
    <scope>NUCLEOTIDE SEQUENCE [LARGE SCALE GENOMIC DNA]</scope>
    <source>
        <strain evidence="3 4">PCH194</strain>
        <plasmid evidence="3 4">pl1</plasmid>
    </source>
</reference>
<dbReference type="RefSeq" id="WP_130108381.1">
    <property type="nucleotide sequence ID" value="NZ_CP025783.1"/>
</dbReference>
<dbReference type="PANTHER" id="PTHR33375">
    <property type="entry name" value="CHROMOSOME-PARTITIONING PROTEIN PARB-RELATED"/>
    <property type="match status" value="1"/>
</dbReference>
<dbReference type="Pfam" id="PF02195">
    <property type="entry name" value="ParB_N"/>
    <property type="match status" value="1"/>
</dbReference>
<name>A0A7G3GFQ2_9NEIS</name>
<proteinExistence type="inferred from homology"/>
<organism evidence="3 4">
    <name type="scientific">Iodobacter fluviatilis</name>
    <dbReference type="NCBI Taxonomy" id="537"/>
    <lineage>
        <taxon>Bacteria</taxon>
        <taxon>Pseudomonadati</taxon>
        <taxon>Pseudomonadota</taxon>
        <taxon>Betaproteobacteria</taxon>
        <taxon>Neisseriales</taxon>
        <taxon>Chitinibacteraceae</taxon>
        <taxon>Iodobacter</taxon>
    </lineage>
</organism>
<dbReference type="InterPro" id="IPR036086">
    <property type="entry name" value="ParB/Sulfiredoxin_sf"/>
</dbReference>
<dbReference type="InterPro" id="IPR004437">
    <property type="entry name" value="ParB/RepB/Spo0J"/>
</dbReference>
<dbReference type="Gene3D" id="3.90.1530.30">
    <property type="match status" value="1"/>
</dbReference>
<evidence type="ECO:0000256" key="1">
    <source>
        <dbReference type="ARBA" id="ARBA00006295"/>
    </source>
</evidence>
<evidence type="ECO:0000259" key="2">
    <source>
        <dbReference type="SMART" id="SM00470"/>
    </source>
</evidence>
<dbReference type="Gene3D" id="1.10.10.2830">
    <property type="match status" value="1"/>
</dbReference>
<dbReference type="GO" id="GO:0007059">
    <property type="term" value="P:chromosome segregation"/>
    <property type="evidence" value="ECO:0007669"/>
    <property type="project" value="TreeGrafter"/>
</dbReference>
<dbReference type="KEGG" id="ifl:C1H71_20440"/>
<dbReference type="PANTHER" id="PTHR33375:SF1">
    <property type="entry name" value="CHROMOSOME-PARTITIONING PROTEIN PARB-RELATED"/>
    <property type="match status" value="1"/>
</dbReference>
<evidence type="ECO:0000313" key="4">
    <source>
        <dbReference type="Proteomes" id="UP000515917"/>
    </source>
</evidence>
<dbReference type="NCBIfam" id="TIGR00180">
    <property type="entry name" value="parB_part"/>
    <property type="match status" value="1"/>
</dbReference>
<accession>A0A7G3GFQ2</accession>
<gene>
    <name evidence="3" type="ORF">C1H71_20440</name>
</gene>